<dbReference type="AlphaFoldDB" id="A0A9X0BUM9"/>
<evidence type="ECO:0000313" key="3">
    <source>
        <dbReference type="Proteomes" id="UP001148312"/>
    </source>
</evidence>
<protein>
    <submittedName>
        <fullName evidence="2">Uncharacterized protein</fullName>
    </submittedName>
</protein>
<sequence>MPSPQNVRRLVLTVAVTSITIASSLYGAGLKTNEEIAETTRKRQEATFEEQLAALQNMRSSLTSRKGLLEKQIRELDAKMEEKKQRAVSGNMNAEEHSRR</sequence>
<dbReference type="Proteomes" id="UP001148312">
    <property type="component" value="Unassembled WGS sequence"/>
</dbReference>
<evidence type="ECO:0000313" key="2">
    <source>
        <dbReference type="EMBL" id="KAJ5484800.1"/>
    </source>
</evidence>
<feature type="region of interest" description="Disordered" evidence="1">
    <location>
        <begin position="80"/>
        <end position="100"/>
    </location>
</feature>
<dbReference type="GeneID" id="81624639"/>
<keyword evidence="3" id="KW-1185">Reference proteome</keyword>
<reference evidence="2" key="1">
    <citation type="submission" date="2022-12" db="EMBL/GenBank/DDBJ databases">
        <authorList>
            <person name="Petersen C."/>
        </authorList>
    </citation>
    <scope>NUCLEOTIDE SEQUENCE</scope>
    <source>
        <strain evidence="2">IBT 30728</strain>
    </source>
</reference>
<gene>
    <name evidence="2" type="ORF">N7539_004788</name>
</gene>
<proteinExistence type="predicted"/>
<organism evidence="2 3">
    <name type="scientific">Penicillium diatomitis</name>
    <dbReference type="NCBI Taxonomy" id="2819901"/>
    <lineage>
        <taxon>Eukaryota</taxon>
        <taxon>Fungi</taxon>
        <taxon>Dikarya</taxon>
        <taxon>Ascomycota</taxon>
        <taxon>Pezizomycotina</taxon>
        <taxon>Eurotiomycetes</taxon>
        <taxon>Eurotiomycetidae</taxon>
        <taxon>Eurotiales</taxon>
        <taxon>Aspergillaceae</taxon>
        <taxon>Penicillium</taxon>
    </lineage>
</organism>
<dbReference type="RefSeq" id="XP_056789584.1">
    <property type="nucleotide sequence ID" value="XM_056934390.1"/>
</dbReference>
<reference evidence="2" key="2">
    <citation type="journal article" date="2023" name="IMA Fungus">
        <title>Comparative genomic study of the Penicillium genus elucidates a diverse pangenome and 15 lateral gene transfer events.</title>
        <authorList>
            <person name="Petersen C."/>
            <person name="Sorensen T."/>
            <person name="Nielsen M.R."/>
            <person name="Sondergaard T.E."/>
            <person name="Sorensen J.L."/>
            <person name="Fitzpatrick D.A."/>
            <person name="Frisvad J.C."/>
            <person name="Nielsen K.L."/>
        </authorList>
    </citation>
    <scope>NUCLEOTIDE SEQUENCE</scope>
    <source>
        <strain evidence="2">IBT 30728</strain>
    </source>
</reference>
<name>A0A9X0BUM9_9EURO</name>
<dbReference type="EMBL" id="JAPWDQ010000005">
    <property type="protein sequence ID" value="KAJ5484800.1"/>
    <property type="molecule type" value="Genomic_DNA"/>
</dbReference>
<accession>A0A9X0BUM9</accession>
<comment type="caution">
    <text evidence="2">The sequence shown here is derived from an EMBL/GenBank/DDBJ whole genome shotgun (WGS) entry which is preliminary data.</text>
</comment>
<evidence type="ECO:0000256" key="1">
    <source>
        <dbReference type="SAM" id="MobiDB-lite"/>
    </source>
</evidence>